<dbReference type="GO" id="GO:0004722">
    <property type="term" value="F:protein serine/threonine phosphatase activity"/>
    <property type="evidence" value="ECO:0007669"/>
    <property type="project" value="InterPro"/>
</dbReference>
<dbReference type="CDD" id="cd00143">
    <property type="entry name" value="PP2Cc"/>
    <property type="match status" value="1"/>
</dbReference>
<keyword evidence="1" id="KW-1133">Transmembrane helix</keyword>
<dbReference type="InterPro" id="IPR001932">
    <property type="entry name" value="PPM-type_phosphatase-like_dom"/>
</dbReference>
<accession>A0AA38U6V3</accession>
<feature type="transmembrane region" description="Helical" evidence="1">
    <location>
        <begin position="217"/>
        <end position="236"/>
    </location>
</feature>
<dbReference type="InterPro" id="IPR015655">
    <property type="entry name" value="PP2C"/>
</dbReference>
<comment type="caution">
    <text evidence="3">The sequence shown here is derived from an EMBL/GenBank/DDBJ whole genome shotgun (WGS) entry which is preliminary data.</text>
</comment>
<evidence type="ECO:0000313" key="3">
    <source>
        <dbReference type="EMBL" id="KAJ9563558.1"/>
    </source>
</evidence>
<dbReference type="Proteomes" id="UP001172457">
    <property type="component" value="Chromosome 2"/>
</dbReference>
<dbReference type="PROSITE" id="PS51746">
    <property type="entry name" value="PPM_2"/>
    <property type="match status" value="1"/>
</dbReference>
<protein>
    <recommendedName>
        <fullName evidence="2">PPM-type phosphatase domain-containing protein</fullName>
    </recommendedName>
</protein>
<dbReference type="Pfam" id="PF00481">
    <property type="entry name" value="PP2C"/>
    <property type="match status" value="1"/>
</dbReference>
<dbReference type="EMBL" id="JARYMX010000002">
    <property type="protein sequence ID" value="KAJ9563558.1"/>
    <property type="molecule type" value="Genomic_DNA"/>
</dbReference>
<evidence type="ECO:0000313" key="4">
    <source>
        <dbReference type="Proteomes" id="UP001172457"/>
    </source>
</evidence>
<organism evidence="3 4">
    <name type="scientific">Centaurea solstitialis</name>
    <name type="common">yellow star-thistle</name>
    <dbReference type="NCBI Taxonomy" id="347529"/>
    <lineage>
        <taxon>Eukaryota</taxon>
        <taxon>Viridiplantae</taxon>
        <taxon>Streptophyta</taxon>
        <taxon>Embryophyta</taxon>
        <taxon>Tracheophyta</taxon>
        <taxon>Spermatophyta</taxon>
        <taxon>Magnoliopsida</taxon>
        <taxon>eudicotyledons</taxon>
        <taxon>Gunneridae</taxon>
        <taxon>Pentapetalae</taxon>
        <taxon>asterids</taxon>
        <taxon>campanulids</taxon>
        <taxon>Asterales</taxon>
        <taxon>Asteraceae</taxon>
        <taxon>Carduoideae</taxon>
        <taxon>Cardueae</taxon>
        <taxon>Centaureinae</taxon>
        <taxon>Centaurea</taxon>
    </lineage>
</organism>
<evidence type="ECO:0000256" key="1">
    <source>
        <dbReference type="SAM" id="Phobius"/>
    </source>
</evidence>
<evidence type="ECO:0000259" key="2">
    <source>
        <dbReference type="PROSITE" id="PS51746"/>
    </source>
</evidence>
<dbReference type="AlphaFoldDB" id="A0AA38U6V3"/>
<dbReference type="InterPro" id="IPR036457">
    <property type="entry name" value="PPM-type-like_dom_sf"/>
</dbReference>
<keyword evidence="1" id="KW-0812">Transmembrane</keyword>
<feature type="transmembrane region" description="Helical" evidence="1">
    <location>
        <begin position="190"/>
        <end position="210"/>
    </location>
</feature>
<name>A0AA38U6V3_9ASTR</name>
<dbReference type="SMART" id="SM00332">
    <property type="entry name" value="PP2Cc"/>
    <property type="match status" value="1"/>
</dbReference>
<proteinExistence type="predicted"/>
<keyword evidence="1" id="KW-0472">Membrane</keyword>
<reference evidence="3" key="1">
    <citation type="submission" date="2023-03" db="EMBL/GenBank/DDBJ databases">
        <title>Chromosome-scale reference genome and RAD-based genetic map of yellow starthistle (Centaurea solstitialis) reveal putative structural variation and QTLs associated with invader traits.</title>
        <authorList>
            <person name="Reatini B."/>
            <person name="Cang F.A."/>
            <person name="Jiang Q."/>
            <person name="Mckibben M.T.W."/>
            <person name="Barker M.S."/>
            <person name="Rieseberg L.H."/>
            <person name="Dlugosch K.M."/>
        </authorList>
    </citation>
    <scope>NUCLEOTIDE SEQUENCE</scope>
    <source>
        <strain evidence="3">CAN-66</strain>
        <tissue evidence="3">Leaf</tissue>
    </source>
</reference>
<dbReference type="SUPFAM" id="SSF81606">
    <property type="entry name" value="PP2C-like"/>
    <property type="match status" value="1"/>
</dbReference>
<gene>
    <name evidence="3" type="ORF">OSB04_008718</name>
</gene>
<keyword evidence="4" id="KW-1185">Reference proteome</keyword>
<feature type="domain" description="PPM-type phosphatase" evidence="2">
    <location>
        <begin position="29"/>
        <end position="284"/>
    </location>
</feature>
<dbReference type="Gene3D" id="3.60.40.10">
    <property type="entry name" value="PPM-type phosphatase domain"/>
    <property type="match status" value="1"/>
</dbReference>
<sequence length="284" mass="30994">MGSMGENVQNHPDLVSLAALMSRELRSEKMERPSVRCGCAAQSRKGEDYFLMKTDCQRVYGNSSTNFSVFGIFDGHNGDAAAIYSRDNLLNHVLDAIPPGLPREEWLQALPRAMVAGLTSGTTATFVIIDGWTVTVASVGDSRCILDTPGGSVSVLTVDHRLEENTEERERVTASGGEVGRLNVIGGPEMLWVLLVVLSASSLSSHHHLGRFCRRQYAGMLLVLVLIGLVGGLPAYNIPKGNREVIARGHETGVDKEIDNGSWETVRDDLHLDKRLDMQNSTKH</sequence>
<dbReference type="PANTHER" id="PTHR47992">
    <property type="entry name" value="PROTEIN PHOSPHATASE"/>
    <property type="match status" value="1"/>
</dbReference>